<dbReference type="NCBIfam" id="TIGR01140">
    <property type="entry name" value="L_thr_O3P_dcar"/>
    <property type="match status" value="1"/>
</dbReference>
<gene>
    <name evidence="11" type="primary">cobD</name>
    <name evidence="11" type="ORF">ACFOD4_00795</name>
</gene>
<organism evidence="11 12">
    <name type="scientific">Teichococcus globiformis</name>
    <dbReference type="NCBI Taxonomy" id="2307229"/>
    <lineage>
        <taxon>Bacteria</taxon>
        <taxon>Pseudomonadati</taxon>
        <taxon>Pseudomonadota</taxon>
        <taxon>Alphaproteobacteria</taxon>
        <taxon>Acetobacterales</taxon>
        <taxon>Roseomonadaceae</taxon>
        <taxon>Roseomonas</taxon>
    </lineage>
</organism>
<evidence type="ECO:0000256" key="6">
    <source>
        <dbReference type="ARBA" id="ARBA00022898"/>
    </source>
</evidence>
<dbReference type="PROSITE" id="PS00105">
    <property type="entry name" value="AA_TRANSFER_CLASS_1"/>
    <property type="match status" value="1"/>
</dbReference>
<sequence>MVGGSMGVAELEHGGRLQQARARFPGAPEPFIDLSTGINPVPWPVPALPPAAWARLPEPGEEQALRQAAAKAYGVADAAMIAAAPGTQLLIQLLPRLFPQREISILGPTYAEHAACWRAAGSLVREVENASALDDAAAVVVCNPNNPDGRWHSPAMLQALADRCAARGGLLVVDEAFADLEEEQTGCSGLLPHPGLLLLRSFGKSYGLAGLRLGFALAAPERVAAIRAALGPWAVSGPAIAIGVAALDDAAWRRAASVRLAQDAVQLDALLSAAGLRVLGGTRLFRLVQGNGPAWFDRLGQAGILVRCFSHRPSWLRFGMPGNAAAWARLEAALG</sequence>
<dbReference type="Gene3D" id="3.40.640.10">
    <property type="entry name" value="Type I PLP-dependent aspartate aminotransferase-like (Major domain)"/>
    <property type="match status" value="1"/>
</dbReference>
<dbReference type="EMBL" id="JBHRTN010000002">
    <property type="protein sequence ID" value="MFC3123581.1"/>
    <property type="molecule type" value="Genomic_DNA"/>
</dbReference>
<evidence type="ECO:0000256" key="3">
    <source>
        <dbReference type="ARBA" id="ARBA00004953"/>
    </source>
</evidence>
<evidence type="ECO:0000256" key="5">
    <source>
        <dbReference type="ARBA" id="ARBA00022573"/>
    </source>
</evidence>
<dbReference type="PANTHER" id="PTHR42885">
    <property type="entry name" value="HISTIDINOL-PHOSPHATE AMINOTRANSFERASE-RELATED"/>
    <property type="match status" value="1"/>
</dbReference>
<name>A0ABV7FYV2_9PROT</name>
<comment type="cofactor">
    <cofactor evidence="1">
        <name>pyridoxal 5'-phosphate</name>
        <dbReference type="ChEBI" id="CHEBI:597326"/>
    </cofactor>
</comment>
<dbReference type="InterPro" id="IPR004838">
    <property type="entry name" value="NHTrfase_class1_PyrdxlP-BS"/>
</dbReference>
<keyword evidence="12" id="KW-1185">Reference proteome</keyword>
<evidence type="ECO:0000313" key="11">
    <source>
        <dbReference type="EMBL" id="MFC3123581.1"/>
    </source>
</evidence>
<dbReference type="GO" id="GO:0048472">
    <property type="term" value="F:threonine-phosphate decarboxylase activity"/>
    <property type="evidence" value="ECO:0007669"/>
    <property type="project" value="UniProtKB-EC"/>
</dbReference>
<evidence type="ECO:0000259" key="10">
    <source>
        <dbReference type="Pfam" id="PF00155"/>
    </source>
</evidence>
<dbReference type="RefSeq" id="WP_379592596.1">
    <property type="nucleotide sequence ID" value="NZ_JBHRTN010000002.1"/>
</dbReference>
<feature type="domain" description="Aminotransferase class I/classII large" evidence="10">
    <location>
        <begin position="58"/>
        <end position="322"/>
    </location>
</feature>
<comment type="pathway">
    <text evidence="3">Cofactor biosynthesis; adenosylcobalamin biosynthesis.</text>
</comment>
<evidence type="ECO:0000256" key="9">
    <source>
        <dbReference type="ARBA" id="ARBA00048531"/>
    </source>
</evidence>
<evidence type="ECO:0000256" key="1">
    <source>
        <dbReference type="ARBA" id="ARBA00001933"/>
    </source>
</evidence>
<dbReference type="Proteomes" id="UP001595593">
    <property type="component" value="Unassembled WGS sequence"/>
</dbReference>
<protein>
    <recommendedName>
        <fullName evidence="4">threonine-phosphate decarboxylase</fullName>
        <ecNumber evidence="4">4.1.1.81</ecNumber>
    </recommendedName>
    <alternativeName>
        <fullName evidence="8">L-threonine-O-3-phosphate decarboxylase</fullName>
    </alternativeName>
</protein>
<dbReference type="EC" id="4.1.1.81" evidence="4"/>
<evidence type="ECO:0000256" key="7">
    <source>
        <dbReference type="ARBA" id="ARBA00023239"/>
    </source>
</evidence>
<evidence type="ECO:0000256" key="4">
    <source>
        <dbReference type="ARBA" id="ARBA00012285"/>
    </source>
</evidence>
<dbReference type="CDD" id="cd00609">
    <property type="entry name" value="AAT_like"/>
    <property type="match status" value="1"/>
</dbReference>
<dbReference type="PANTHER" id="PTHR42885:SF1">
    <property type="entry name" value="THREONINE-PHOSPHATE DECARBOXYLASE"/>
    <property type="match status" value="1"/>
</dbReference>
<dbReference type="InterPro" id="IPR015421">
    <property type="entry name" value="PyrdxlP-dep_Trfase_major"/>
</dbReference>
<reference evidence="12" key="1">
    <citation type="journal article" date="2019" name="Int. J. Syst. Evol. Microbiol.">
        <title>The Global Catalogue of Microorganisms (GCM) 10K type strain sequencing project: providing services to taxonomists for standard genome sequencing and annotation.</title>
        <authorList>
            <consortium name="The Broad Institute Genomics Platform"/>
            <consortium name="The Broad Institute Genome Sequencing Center for Infectious Disease"/>
            <person name="Wu L."/>
            <person name="Ma J."/>
        </authorList>
    </citation>
    <scope>NUCLEOTIDE SEQUENCE [LARGE SCALE GENOMIC DNA]</scope>
    <source>
        <strain evidence="12">KCTC 52094</strain>
    </source>
</reference>
<evidence type="ECO:0000256" key="2">
    <source>
        <dbReference type="ARBA" id="ARBA00003444"/>
    </source>
</evidence>
<comment type="catalytic activity">
    <reaction evidence="9">
        <text>O-phospho-L-threonine + H(+) = (R)-1-aminopropan-2-yl phosphate + CO2</text>
        <dbReference type="Rhea" id="RHEA:11492"/>
        <dbReference type="ChEBI" id="CHEBI:15378"/>
        <dbReference type="ChEBI" id="CHEBI:16526"/>
        <dbReference type="ChEBI" id="CHEBI:58563"/>
        <dbReference type="ChEBI" id="CHEBI:58675"/>
        <dbReference type="EC" id="4.1.1.81"/>
    </reaction>
</comment>
<dbReference type="InterPro" id="IPR004839">
    <property type="entry name" value="Aminotransferase_I/II_large"/>
</dbReference>
<dbReference type="Gene3D" id="3.90.1150.10">
    <property type="entry name" value="Aspartate Aminotransferase, domain 1"/>
    <property type="match status" value="1"/>
</dbReference>
<proteinExistence type="predicted"/>
<dbReference type="InterPro" id="IPR015424">
    <property type="entry name" value="PyrdxlP-dep_Trfase"/>
</dbReference>
<keyword evidence="5" id="KW-0169">Cobalamin biosynthesis</keyword>
<evidence type="ECO:0000256" key="8">
    <source>
        <dbReference type="ARBA" id="ARBA00029996"/>
    </source>
</evidence>
<dbReference type="InterPro" id="IPR015422">
    <property type="entry name" value="PyrdxlP-dep_Trfase_small"/>
</dbReference>
<accession>A0ABV7FYV2</accession>
<comment type="function">
    <text evidence="2">Decarboxylates L-threonine-O-3-phosphate to yield (R)-1-amino-2-propanol O-2-phosphate, the precursor for the linkage between the nucleotide loop and the corrin ring in cobalamin.</text>
</comment>
<comment type="caution">
    <text evidence="11">The sequence shown here is derived from an EMBL/GenBank/DDBJ whole genome shotgun (WGS) entry which is preliminary data.</text>
</comment>
<keyword evidence="7 11" id="KW-0456">Lyase</keyword>
<evidence type="ECO:0000313" key="12">
    <source>
        <dbReference type="Proteomes" id="UP001595593"/>
    </source>
</evidence>
<dbReference type="Pfam" id="PF00155">
    <property type="entry name" value="Aminotran_1_2"/>
    <property type="match status" value="1"/>
</dbReference>
<keyword evidence="6" id="KW-0663">Pyridoxal phosphate</keyword>
<dbReference type="SUPFAM" id="SSF53383">
    <property type="entry name" value="PLP-dependent transferases"/>
    <property type="match status" value="1"/>
</dbReference>
<dbReference type="InterPro" id="IPR005860">
    <property type="entry name" value="CobD"/>
</dbReference>